<reference evidence="1 2" key="1">
    <citation type="journal article" date="2007" name="Nature">
        <title>Evolution of genes and genomes on the Drosophila phylogeny.</title>
        <authorList>
            <consortium name="Drosophila 12 Genomes Consortium"/>
            <person name="Clark A.G."/>
            <person name="Eisen M.B."/>
            <person name="Smith D.R."/>
            <person name="Bergman C.M."/>
            <person name="Oliver B."/>
            <person name="Markow T.A."/>
            <person name="Kaufman T.C."/>
            <person name="Kellis M."/>
            <person name="Gelbart W."/>
            <person name="Iyer V.N."/>
            <person name="Pollard D.A."/>
            <person name="Sackton T.B."/>
            <person name="Larracuente A.M."/>
            <person name="Singh N.D."/>
            <person name="Abad J.P."/>
            <person name="Abt D.N."/>
            <person name="Adryan B."/>
            <person name="Aguade M."/>
            <person name="Akashi H."/>
            <person name="Anderson W.W."/>
            <person name="Aquadro C.F."/>
            <person name="Ardell D.H."/>
            <person name="Arguello R."/>
            <person name="Artieri C.G."/>
            <person name="Barbash D.A."/>
            <person name="Barker D."/>
            <person name="Barsanti P."/>
            <person name="Batterham P."/>
            <person name="Batzoglou S."/>
            <person name="Begun D."/>
            <person name="Bhutkar A."/>
            <person name="Blanco E."/>
            <person name="Bosak S.A."/>
            <person name="Bradley R.K."/>
            <person name="Brand A.D."/>
            <person name="Brent M.R."/>
            <person name="Brooks A.N."/>
            <person name="Brown R.H."/>
            <person name="Butlin R.K."/>
            <person name="Caggese C."/>
            <person name="Calvi B.R."/>
            <person name="Bernardo de Carvalho A."/>
            <person name="Caspi A."/>
            <person name="Castrezana S."/>
            <person name="Celniker S.E."/>
            <person name="Chang J.L."/>
            <person name="Chapple C."/>
            <person name="Chatterji S."/>
            <person name="Chinwalla A."/>
            <person name="Civetta A."/>
            <person name="Clifton S.W."/>
            <person name="Comeron J.M."/>
            <person name="Costello J.C."/>
            <person name="Coyne J.A."/>
            <person name="Daub J."/>
            <person name="David R.G."/>
            <person name="Delcher A.L."/>
            <person name="Delehaunty K."/>
            <person name="Do C.B."/>
            <person name="Ebling H."/>
            <person name="Edwards K."/>
            <person name="Eickbush T."/>
            <person name="Evans J.D."/>
            <person name="Filipski A."/>
            <person name="Findeiss S."/>
            <person name="Freyhult E."/>
            <person name="Fulton L."/>
            <person name="Fulton R."/>
            <person name="Garcia A.C."/>
            <person name="Gardiner A."/>
            <person name="Garfield D.A."/>
            <person name="Garvin B.E."/>
            <person name="Gibson G."/>
            <person name="Gilbert D."/>
            <person name="Gnerre S."/>
            <person name="Godfrey J."/>
            <person name="Good R."/>
            <person name="Gotea V."/>
            <person name="Gravely B."/>
            <person name="Greenberg A.J."/>
            <person name="Griffiths-Jones S."/>
            <person name="Gross S."/>
            <person name="Guigo R."/>
            <person name="Gustafson E.A."/>
            <person name="Haerty W."/>
            <person name="Hahn M.W."/>
            <person name="Halligan D.L."/>
            <person name="Halpern A.L."/>
            <person name="Halter G.M."/>
            <person name="Han M.V."/>
            <person name="Heger A."/>
            <person name="Hillier L."/>
            <person name="Hinrichs A.S."/>
            <person name="Holmes I."/>
            <person name="Hoskins R.A."/>
            <person name="Hubisz M.J."/>
            <person name="Hultmark D."/>
            <person name="Huntley M.A."/>
            <person name="Jaffe D.B."/>
            <person name="Jagadeeshan S."/>
            <person name="Jeck W.R."/>
            <person name="Johnson J."/>
            <person name="Jones C.D."/>
            <person name="Jordan W.C."/>
            <person name="Karpen G.H."/>
            <person name="Kataoka E."/>
            <person name="Keightley P.D."/>
            <person name="Kheradpour P."/>
            <person name="Kirkness E.F."/>
            <person name="Koerich L.B."/>
            <person name="Kristiansen K."/>
            <person name="Kudrna D."/>
            <person name="Kulathinal R.J."/>
            <person name="Kumar S."/>
            <person name="Kwok R."/>
            <person name="Lander E."/>
            <person name="Langley C.H."/>
            <person name="Lapoint R."/>
            <person name="Lazzaro B.P."/>
            <person name="Lee S.J."/>
            <person name="Levesque L."/>
            <person name="Li R."/>
            <person name="Lin C.F."/>
            <person name="Lin M.F."/>
            <person name="Lindblad-Toh K."/>
            <person name="Llopart A."/>
            <person name="Long M."/>
            <person name="Low L."/>
            <person name="Lozovsky E."/>
            <person name="Lu J."/>
            <person name="Luo M."/>
            <person name="Machado C.A."/>
            <person name="Makalowski W."/>
            <person name="Marzo M."/>
            <person name="Matsuda M."/>
            <person name="Matzkin L."/>
            <person name="McAllister B."/>
            <person name="McBride C.S."/>
            <person name="McKernan B."/>
            <person name="McKernan K."/>
            <person name="Mendez-Lago M."/>
            <person name="Minx P."/>
            <person name="Mollenhauer M.U."/>
            <person name="Montooth K."/>
            <person name="Mount S.M."/>
            <person name="Mu X."/>
            <person name="Myers E."/>
            <person name="Negre B."/>
            <person name="Newfeld S."/>
            <person name="Nielsen R."/>
            <person name="Noor M.A."/>
            <person name="O'Grady P."/>
            <person name="Pachter L."/>
            <person name="Papaceit M."/>
            <person name="Parisi M.J."/>
            <person name="Parisi M."/>
            <person name="Parts L."/>
            <person name="Pedersen J.S."/>
            <person name="Pesole G."/>
            <person name="Phillippy A.M."/>
            <person name="Ponting C.P."/>
            <person name="Pop M."/>
            <person name="Porcelli D."/>
            <person name="Powell J.R."/>
            <person name="Prohaska S."/>
            <person name="Pruitt K."/>
            <person name="Puig M."/>
            <person name="Quesneville H."/>
            <person name="Ram K.R."/>
            <person name="Rand D."/>
            <person name="Rasmussen M.D."/>
            <person name="Reed L.K."/>
            <person name="Reenan R."/>
            <person name="Reily A."/>
            <person name="Remington K.A."/>
            <person name="Rieger T.T."/>
            <person name="Ritchie M.G."/>
            <person name="Robin C."/>
            <person name="Rogers Y.H."/>
            <person name="Rohde C."/>
            <person name="Rozas J."/>
            <person name="Rubenfield M.J."/>
            <person name="Ruiz A."/>
            <person name="Russo S."/>
            <person name="Salzberg S.L."/>
            <person name="Sanchez-Gracia A."/>
            <person name="Saranga D.J."/>
            <person name="Sato H."/>
            <person name="Schaeffer S.W."/>
            <person name="Schatz M.C."/>
            <person name="Schlenke T."/>
            <person name="Schwartz R."/>
            <person name="Segarra C."/>
            <person name="Singh R.S."/>
            <person name="Sirot L."/>
            <person name="Sirota M."/>
            <person name="Sisneros N.B."/>
            <person name="Smith C.D."/>
            <person name="Smith T.F."/>
            <person name="Spieth J."/>
            <person name="Stage D.E."/>
            <person name="Stark A."/>
            <person name="Stephan W."/>
            <person name="Strausberg R.L."/>
            <person name="Strempel S."/>
            <person name="Sturgill D."/>
            <person name="Sutton G."/>
            <person name="Sutton G.G."/>
            <person name="Tao W."/>
            <person name="Teichmann S."/>
            <person name="Tobari Y.N."/>
            <person name="Tomimura Y."/>
            <person name="Tsolas J.M."/>
            <person name="Valente V.L."/>
            <person name="Venter E."/>
            <person name="Venter J.C."/>
            <person name="Vicario S."/>
            <person name="Vieira F.G."/>
            <person name="Vilella A.J."/>
            <person name="Villasante A."/>
            <person name="Walenz B."/>
            <person name="Wang J."/>
            <person name="Wasserman M."/>
            <person name="Watts T."/>
            <person name="Wilson D."/>
            <person name="Wilson R.K."/>
            <person name="Wing R.A."/>
            <person name="Wolfner M.F."/>
            <person name="Wong A."/>
            <person name="Wong G.K."/>
            <person name="Wu C.I."/>
            <person name="Wu G."/>
            <person name="Yamamoto D."/>
            <person name="Yang H.P."/>
            <person name="Yang S.P."/>
            <person name="Yorke J.A."/>
            <person name="Yoshida K."/>
            <person name="Zdobnov E."/>
            <person name="Zhang P."/>
            <person name="Zhang Y."/>
            <person name="Zimin A.V."/>
            <person name="Baldwin J."/>
            <person name="Abdouelleil A."/>
            <person name="Abdulkadir J."/>
            <person name="Abebe A."/>
            <person name="Abera B."/>
            <person name="Abreu J."/>
            <person name="Acer S.C."/>
            <person name="Aftuck L."/>
            <person name="Alexander A."/>
            <person name="An P."/>
            <person name="Anderson E."/>
            <person name="Anderson S."/>
            <person name="Arachi H."/>
            <person name="Azer M."/>
            <person name="Bachantsang P."/>
            <person name="Barry A."/>
            <person name="Bayul T."/>
            <person name="Berlin A."/>
            <person name="Bessette D."/>
            <person name="Bloom T."/>
            <person name="Blye J."/>
            <person name="Boguslavskiy L."/>
            <person name="Bonnet C."/>
            <person name="Boukhgalter B."/>
            <person name="Bourzgui I."/>
            <person name="Brown A."/>
            <person name="Cahill P."/>
            <person name="Channer S."/>
            <person name="Cheshatsang Y."/>
            <person name="Chuda L."/>
            <person name="Citroen M."/>
            <person name="Collymore A."/>
            <person name="Cooke P."/>
            <person name="Costello M."/>
            <person name="D'Aco K."/>
            <person name="Daza R."/>
            <person name="De Haan G."/>
            <person name="DeGray S."/>
            <person name="DeMaso C."/>
            <person name="Dhargay N."/>
            <person name="Dooley K."/>
            <person name="Dooley E."/>
            <person name="Doricent M."/>
            <person name="Dorje P."/>
            <person name="Dorjee K."/>
            <person name="Dupes A."/>
            <person name="Elong R."/>
            <person name="Falk J."/>
            <person name="Farina A."/>
            <person name="Faro S."/>
            <person name="Ferguson D."/>
            <person name="Fisher S."/>
            <person name="Foley C.D."/>
            <person name="Franke A."/>
            <person name="Friedrich D."/>
            <person name="Gadbois L."/>
            <person name="Gearin G."/>
            <person name="Gearin C.R."/>
            <person name="Giannoukos G."/>
            <person name="Goode T."/>
            <person name="Graham J."/>
            <person name="Grandbois E."/>
            <person name="Grewal S."/>
            <person name="Gyaltsen K."/>
            <person name="Hafez N."/>
            <person name="Hagos B."/>
            <person name="Hall J."/>
            <person name="Henson C."/>
            <person name="Hollinger A."/>
            <person name="Honan T."/>
            <person name="Huard M.D."/>
            <person name="Hughes L."/>
            <person name="Hurhula B."/>
            <person name="Husby M.E."/>
            <person name="Kamat A."/>
            <person name="Kanga B."/>
            <person name="Kashin S."/>
            <person name="Khazanovich D."/>
            <person name="Kisner P."/>
            <person name="Lance K."/>
            <person name="Lara M."/>
            <person name="Lee W."/>
            <person name="Lennon N."/>
            <person name="Letendre F."/>
            <person name="LeVine R."/>
            <person name="Lipovsky A."/>
            <person name="Liu X."/>
            <person name="Liu J."/>
            <person name="Liu S."/>
            <person name="Lokyitsang T."/>
            <person name="Lokyitsang Y."/>
            <person name="Lubonja R."/>
            <person name="Lui A."/>
            <person name="MacDonald P."/>
            <person name="Magnisalis V."/>
            <person name="Maru K."/>
            <person name="Matthews C."/>
            <person name="McCusker W."/>
            <person name="McDonough S."/>
            <person name="Mehta T."/>
            <person name="Meldrim J."/>
            <person name="Meneus L."/>
            <person name="Mihai O."/>
            <person name="Mihalev A."/>
            <person name="Mihova T."/>
            <person name="Mittelman R."/>
            <person name="Mlenga V."/>
            <person name="Montmayeur A."/>
            <person name="Mulrain L."/>
            <person name="Navidi A."/>
            <person name="Naylor J."/>
            <person name="Negash T."/>
            <person name="Nguyen T."/>
            <person name="Nguyen N."/>
            <person name="Nicol R."/>
            <person name="Norbu C."/>
            <person name="Norbu N."/>
            <person name="Novod N."/>
            <person name="O'Neill B."/>
            <person name="Osman S."/>
            <person name="Markiewicz E."/>
            <person name="Oyono O.L."/>
            <person name="Patti C."/>
            <person name="Phunkhang P."/>
            <person name="Pierre F."/>
            <person name="Priest M."/>
            <person name="Raghuraman S."/>
            <person name="Rege F."/>
            <person name="Reyes R."/>
            <person name="Rise C."/>
            <person name="Rogov P."/>
            <person name="Ross K."/>
            <person name="Ryan E."/>
            <person name="Settipalli S."/>
            <person name="Shea T."/>
            <person name="Sherpa N."/>
            <person name="Shi L."/>
            <person name="Shih D."/>
            <person name="Sparrow T."/>
            <person name="Spaulding J."/>
            <person name="Stalker J."/>
            <person name="Stange-Thomann N."/>
            <person name="Stavropoulos S."/>
            <person name="Stone C."/>
            <person name="Strader C."/>
            <person name="Tesfaye S."/>
            <person name="Thomson T."/>
            <person name="Thoulutsang Y."/>
            <person name="Thoulutsang D."/>
            <person name="Topham K."/>
            <person name="Topping I."/>
            <person name="Tsamla T."/>
            <person name="Vassiliev H."/>
            <person name="Vo A."/>
            <person name="Wangchuk T."/>
            <person name="Wangdi T."/>
            <person name="Weiand M."/>
            <person name="Wilkinson J."/>
            <person name="Wilson A."/>
            <person name="Yadav S."/>
            <person name="Young G."/>
            <person name="Yu Q."/>
            <person name="Zembek L."/>
            <person name="Zhong D."/>
            <person name="Zimmer A."/>
            <person name="Zwirko Z."/>
            <person name="Jaffe D.B."/>
            <person name="Alvarez P."/>
            <person name="Brockman W."/>
            <person name="Butler J."/>
            <person name="Chin C."/>
            <person name="Gnerre S."/>
            <person name="Grabherr M."/>
            <person name="Kleber M."/>
            <person name="Mauceli E."/>
            <person name="MacCallum I."/>
        </authorList>
    </citation>
    <scope>NUCLEOTIDE SEQUENCE [LARGE SCALE GENOMIC DNA]</scope>
    <source>
        <strain evidence="2">Rob3c / Tucson 14021-0248.25</strain>
    </source>
</reference>
<dbReference type="AlphaFoldDB" id="B4IN98"/>
<dbReference type="Proteomes" id="UP000001292">
    <property type="component" value="Unassembled WGS sequence"/>
</dbReference>
<dbReference type="HOGENOM" id="CLU_2869988_0_0_1"/>
<protein>
    <submittedName>
        <fullName evidence="1">GM16276</fullName>
    </submittedName>
</protein>
<sequence length="64" mass="7230">MGASNPSNVDHLLELENRMDRNTDVNFRCPQPQQQCPPPFWTFATTVTDHQSTVVVVEAVEEDS</sequence>
<accession>B4IN98</accession>
<gene>
    <name evidence="1" type="primary">Dsec\GM16276</name>
    <name evidence="1" type="ORF">Dsec_GM16276</name>
</gene>
<name>B4IN98_DROSE</name>
<keyword evidence="2" id="KW-1185">Reference proteome</keyword>
<dbReference type="EMBL" id="CH481813">
    <property type="protein sequence ID" value="EDW44983.1"/>
    <property type="molecule type" value="Genomic_DNA"/>
</dbReference>
<evidence type="ECO:0000313" key="2">
    <source>
        <dbReference type="Proteomes" id="UP000001292"/>
    </source>
</evidence>
<proteinExistence type="predicted"/>
<organism evidence="2">
    <name type="scientific">Drosophila sechellia</name>
    <name type="common">Fruit fly</name>
    <dbReference type="NCBI Taxonomy" id="7238"/>
    <lineage>
        <taxon>Eukaryota</taxon>
        <taxon>Metazoa</taxon>
        <taxon>Ecdysozoa</taxon>
        <taxon>Arthropoda</taxon>
        <taxon>Hexapoda</taxon>
        <taxon>Insecta</taxon>
        <taxon>Pterygota</taxon>
        <taxon>Neoptera</taxon>
        <taxon>Endopterygota</taxon>
        <taxon>Diptera</taxon>
        <taxon>Brachycera</taxon>
        <taxon>Muscomorpha</taxon>
        <taxon>Ephydroidea</taxon>
        <taxon>Drosophilidae</taxon>
        <taxon>Drosophila</taxon>
        <taxon>Sophophora</taxon>
    </lineage>
</organism>
<evidence type="ECO:0000313" key="1">
    <source>
        <dbReference type="EMBL" id="EDW44983.1"/>
    </source>
</evidence>